<dbReference type="GO" id="GO:0005634">
    <property type="term" value="C:nucleus"/>
    <property type="evidence" value="ECO:0007669"/>
    <property type="project" value="UniProtKB-SubCell"/>
</dbReference>
<name>A0A4U7B2W6_9PEZI</name>
<dbReference type="Gene3D" id="1.10.150.910">
    <property type="match status" value="1"/>
</dbReference>
<dbReference type="InterPro" id="IPR050358">
    <property type="entry name" value="RSE1/DDB1/CFT1"/>
</dbReference>
<proteinExistence type="predicted"/>
<dbReference type="InterPro" id="IPR058543">
    <property type="entry name" value="Beta-prop_RSE1/DDB1/CPSF1_2nd"/>
</dbReference>
<dbReference type="Gene3D" id="2.130.10.10">
    <property type="entry name" value="YVTN repeat-like/Quinoprotein amine dehydrogenase"/>
    <property type="match status" value="2"/>
</dbReference>
<comment type="caution">
    <text evidence="6">The sequence shown here is derived from an EMBL/GenBank/DDBJ whole genome shotgun (WGS) entry which is preliminary data.</text>
</comment>
<dbReference type="Pfam" id="PF23726">
    <property type="entry name" value="Beta-prop_RSE1_2nd"/>
    <property type="match status" value="1"/>
</dbReference>
<dbReference type="InterPro" id="IPR018846">
    <property type="entry name" value="Beta-prop_RSE1/DDB1/CPSF1_1st"/>
</dbReference>
<evidence type="ECO:0000313" key="7">
    <source>
        <dbReference type="Proteomes" id="UP000308133"/>
    </source>
</evidence>
<dbReference type="GO" id="GO:0003676">
    <property type="term" value="F:nucleic acid binding"/>
    <property type="evidence" value="ECO:0007669"/>
    <property type="project" value="InterPro"/>
</dbReference>
<feature type="domain" description="RSE1/DDB1/CPSF1 second beta-propeller" evidence="5">
    <location>
        <begin position="555"/>
        <end position="912"/>
    </location>
</feature>
<keyword evidence="2" id="KW-0539">Nucleus</keyword>
<evidence type="ECO:0000259" key="3">
    <source>
        <dbReference type="Pfam" id="PF03178"/>
    </source>
</evidence>
<dbReference type="PANTHER" id="PTHR10644">
    <property type="entry name" value="DNA REPAIR/RNA PROCESSING CPSF FAMILY"/>
    <property type="match status" value="1"/>
</dbReference>
<dbReference type="InterPro" id="IPR015943">
    <property type="entry name" value="WD40/YVTN_repeat-like_dom_sf"/>
</dbReference>
<protein>
    <submittedName>
        <fullName evidence="6">CFT1-like protein</fullName>
    </submittedName>
</protein>
<evidence type="ECO:0000313" key="6">
    <source>
        <dbReference type="EMBL" id="TKX23420.1"/>
    </source>
</evidence>
<dbReference type="Pfam" id="PF10433">
    <property type="entry name" value="Beta-prop_RSE1_1st"/>
    <property type="match status" value="1"/>
</dbReference>
<organism evidence="6 7">
    <name type="scientific">Elsinoe australis</name>
    <dbReference type="NCBI Taxonomy" id="40998"/>
    <lineage>
        <taxon>Eukaryota</taxon>
        <taxon>Fungi</taxon>
        <taxon>Dikarya</taxon>
        <taxon>Ascomycota</taxon>
        <taxon>Pezizomycotina</taxon>
        <taxon>Dothideomycetes</taxon>
        <taxon>Dothideomycetidae</taxon>
        <taxon>Myriangiales</taxon>
        <taxon>Elsinoaceae</taxon>
        <taxon>Elsinoe</taxon>
    </lineage>
</organism>
<evidence type="ECO:0000256" key="1">
    <source>
        <dbReference type="ARBA" id="ARBA00004123"/>
    </source>
</evidence>
<feature type="domain" description="RSE1/DDB1/CPSF1 first beta-propeller" evidence="4">
    <location>
        <begin position="12"/>
        <end position="429"/>
    </location>
</feature>
<gene>
    <name evidence="6" type="ORF">C1H76_4488</name>
</gene>
<sequence length="1353" mass="147649">MQCYSELIPPTAVTHALSLRFLEPSTTNLIVAKTSLLQVFSIKSISSVQNGTESSSHASSKLVLVGEYPLAGTVTSLAKVKAADTKTGGEALLVSFKDAKVSLLEWDPENHRIATISIHYYEDGKVQLAPFEPPLSDCDSKLVVDPRSRCAALRFSTRHLAILPFRQPDDDLVGIDDDFLEDRKSNGTKVNGHGEEEEGAQKNTPYASSFVLPLTALDPALTHPVDIAFLYEYREPTFGVVSASRNASSVLLDERKDPLTYSVITLDLEQKASTTLLSVKGIPFDIWKVVPLPPPIGGSLLIGQNELIHVDQSGKTNAVGVNEFARQCSDFSIADQSFLSMRLENSCIEVLNADTGDLLIILDTGRLAILSFRIDGRNVSGLSVHLVDDMHGGSIASPVASATAALSNKHIFIGSEVGDAAVLTWTAQATQVARKRSHAEMLGEDMGFEIDEADLEEDDGADDDLYGDETLTKSTAHRVSRAVAPGSYAFSIADNLLNLAPIHSIAIGRSSNKQTSAGSPPLELLASVGQSKSSKLVKLTRDIIADTIREEANSKVQNVFAFQVSSDTQEQTRYVVTSESADDGKESSRLLRVNDSADESPWTEVEGTDFEGEGRTLNVCTLEAGQRTVHVRESEVRSYDTDFGLSQIFPVLDANTDEELQVLHSSFCYPYLLLTRGDATIQLLKADASGELEEVESGHSLKNTKWLSACLYGSAAANKHPLCFLLSDSGGLTIFELPDFRSPAYQAPGLGALPPVLTTEDRQRRATSRGSLTELVFADLGDRKDQSPCLLVRSSTDEITLYEPFHHHEGPATVRSGFCDGLRFRKISGLHIPKYNEEAESLRAAPMRVLKNVGGHAAVFLAGASPSFIVKTPSTLPRVVDFRGSPVRFLSSFDAPWCPQGFVYADSLNTLRHSVLPTDSSLAVSGCIFKTIFPLPQPHQIHELSYHSDSNLYVLVSSIPVDFYPAEEDLAQHELESGLLLRPQSRTYYLHLLDPSTTHIISSHTLPAYEHVTSLHVSPLEISEINHNHRLLISLGTISARGDSYADKGALYVFDIIPVVPDPAAPETRFRLSLLSREEARAPITAITGIGGLVGTAQGQKLMWRGLREDGQNLPVAFLDFLTYTTTLKTLAGSRMWLAADAWKGLWFGGYNEEPPRIHVFGKSRPKLALVTAEFLPHMGALYLLAVEERGRLIVWQYEPEHPKSLGGTRLVEKSGFELGHLVTGMKMLPSRIGGEKGEGGEEGARLYQVLTWGRSGQVGLVTPLEETQYRRLSALQSQLTNVLEHPAGLNPRAYRNVRSEDGGGRGVVDGDVIRRIGELGAGRRSEVVGRVADWWEIRGDLEIVGGRGLDYF</sequence>
<evidence type="ECO:0000256" key="2">
    <source>
        <dbReference type="ARBA" id="ARBA00023242"/>
    </source>
</evidence>
<comment type="subcellular location">
    <subcellularLocation>
        <location evidence="1">Nucleus</location>
    </subcellularLocation>
</comment>
<dbReference type="FunFam" id="2.130.10.10:FF:000625">
    <property type="entry name" value="mRNA cleavage and polyadenylation factor subunit"/>
    <property type="match status" value="1"/>
</dbReference>
<accession>A0A4U7B2W6</accession>
<reference evidence="6 7" key="1">
    <citation type="submission" date="2018-02" db="EMBL/GenBank/DDBJ databases">
        <title>Draft genome sequences of Elsinoe sp., causing black scab on jojoba.</title>
        <authorList>
            <person name="Stodart B."/>
            <person name="Jeffress S."/>
            <person name="Ash G."/>
            <person name="Arun Chinnappa K."/>
        </authorList>
    </citation>
    <scope>NUCLEOTIDE SEQUENCE [LARGE SCALE GENOMIC DNA]</scope>
    <source>
        <strain evidence="6 7">Hillstone_2</strain>
    </source>
</reference>
<dbReference type="Proteomes" id="UP000308133">
    <property type="component" value="Unassembled WGS sequence"/>
</dbReference>
<dbReference type="EMBL" id="PTQR01000054">
    <property type="protein sequence ID" value="TKX23420.1"/>
    <property type="molecule type" value="Genomic_DNA"/>
</dbReference>
<evidence type="ECO:0000259" key="5">
    <source>
        <dbReference type="Pfam" id="PF23726"/>
    </source>
</evidence>
<feature type="domain" description="RSE1/DDB1/CPSF1 C-terminal" evidence="3">
    <location>
        <begin position="988"/>
        <end position="1317"/>
    </location>
</feature>
<dbReference type="InterPro" id="IPR004871">
    <property type="entry name" value="RSE1/DDB1/CPSF1_C"/>
</dbReference>
<evidence type="ECO:0000259" key="4">
    <source>
        <dbReference type="Pfam" id="PF10433"/>
    </source>
</evidence>
<dbReference type="Pfam" id="PF03178">
    <property type="entry name" value="CPSF_A"/>
    <property type="match status" value="1"/>
</dbReference>